<protein>
    <submittedName>
        <fullName evidence="1">Uncharacterized protein</fullName>
    </submittedName>
</protein>
<accession>A0AAN7KLQ8</accession>
<evidence type="ECO:0000313" key="1">
    <source>
        <dbReference type="EMBL" id="KAK4768822.1"/>
    </source>
</evidence>
<evidence type="ECO:0000313" key="2">
    <source>
        <dbReference type="Proteomes" id="UP001346149"/>
    </source>
</evidence>
<reference evidence="1 2" key="1">
    <citation type="journal article" date="2023" name="Hortic Res">
        <title>Pangenome of water caltrop reveals structural variations and asymmetric subgenome divergence after allopolyploidization.</title>
        <authorList>
            <person name="Zhang X."/>
            <person name="Chen Y."/>
            <person name="Wang L."/>
            <person name="Yuan Y."/>
            <person name="Fang M."/>
            <person name="Shi L."/>
            <person name="Lu R."/>
            <person name="Comes H.P."/>
            <person name="Ma Y."/>
            <person name="Chen Y."/>
            <person name="Huang G."/>
            <person name="Zhou Y."/>
            <person name="Zheng Z."/>
            <person name="Qiu Y."/>
        </authorList>
    </citation>
    <scope>NUCLEOTIDE SEQUENCE [LARGE SCALE GENOMIC DNA]</scope>
    <source>
        <strain evidence="1">F231</strain>
    </source>
</reference>
<sequence length="111" mass="12538">MFIYESPVPYPRITVIFLELYKPKLETQQERSAHFALAGSSPFLTLRAEYELTKCLLGCPMMLHGLQQSSPSSSSSFSGVWAQQTHLPMCALSRFYPYSTYFPVTGLCCLL</sequence>
<dbReference type="AlphaFoldDB" id="A0AAN7KLQ8"/>
<name>A0AAN7KLQ8_TRANT</name>
<comment type="caution">
    <text evidence="1">The sequence shown here is derived from an EMBL/GenBank/DDBJ whole genome shotgun (WGS) entry which is preliminary data.</text>
</comment>
<organism evidence="1 2">
    <name type="scientific">Trapa natans</name>
    <name type="common">Water chestnut</name>
    <dbReference type="NCBI Taxonomy" id="22666"/>
    <lineage>
        <taxon>Eukaryota</taxon>
        <taxon>Viridiplantae</taxon>
        <taxon>Streptophyta</taxon>
        <taxon>Embryophyta</taxon>
        <taxon>Tracheophyta</taxon>
        <taxon>Spermatophyta</taxon>
        <taxon>Magnoliopsida</taxon>
        <taxon>eudicotyledons</taxon>
        <taxon>Gunneridae</taxon>
        <taxon>Pentapetalae</taxon>
        <taxon>rosids</taxon>
        <taxon>malvids</taxon>
        <taxon>Myrtales</taxon>
        <taxon>Lythraceae</taxon>
        <taxon>Trapa</taxon>
    </lineage>
</organism>
<gene>
    <name evidence="1" type="ORF">SAY86_026972</name>
</gene>
<dbReference type="Proteomes" id="UP001346149">
    <property type="component" value="Unassembled WGS sequence"/>
</dbReference>
<proteinExistence type="predicted"/>
<keyword evidence="2" id="KW-1185">Reference proteome</keyword>
<dbReference type="EMBL" id="JAXQNO010000021">
    <property type="protein sequence ID" value="KAK4768822.1"/>
    <property type="molecule type" value="Genomic_DNA"/>
</dbReference>